<dbReference type="EMBL" id="BMOD01000003">
    <property type="protein sequence ID" value="GGJ27959.1"/>
    <property type="molecule type" value="Genomic_DNA"/>
</dbReference>
<evidence type="ECO:0000256" key="3">
    <source>
        <dbReference type="PROSITE-ProRule" id="PRU01091"/>
    </source>
</evidence>
<accession>A0ABQ2CWH6</accession>
<keyword evidence="2" id="KW-0597">Phosphoprotein</keyword>
<dbReference type="SMART" id="SM00448">
    <property type="entry name" value="REC"/>
    <property type="match status" value="1"/>
</dbReference>
<dbReference type="Proteomes" id="UP000632222">
    <property type="component" value="Unassembled WGS sequence"/>
</dbReference>
<dbReference type="Gene3D" id="6.10.250.690">
    <property type="match status" value="1"/>
</dbReference>
<dbReference type="InterPro" id="IPR036388">
    <property type="entry name" value="WH-like_DNA-bd_sf"/>
</dbReference>
<evidence type="ECO:0000256" key="1">
    <source>
        <dbReference type="ARBA" id="ARBA00023125"/>
    </source>
</evidence>
<keyword evidence="7" id="KW-1185">Reference proteome</keyword>
<dbReference type="SMART" id="SM00862">
    <property type="entry name" value="Trans_reg_C"/>
    <property type="match status" value="1"/>
</dbReference>
<dbReference type="Gene3D" id="3.40.50.2300">
    <property type="match status" value="1"/>
</dbReference>
<dbReference type="InterPro" id="IPR001789">
    <property type="entry name" value="Sig_transdc_resp-reg_receiver"/>
</dbReference>
<proteinExistence type="predicted"/>
<sequence>MRKWQILLIEDDADLQALLGNHLQNWGYHVQVCRTLQETYQQLADWVPDLVLLDLNLPDGDGLDLIPSIQALGNLPVLVMTARGSVPDRVQGLNSGADDYLVKPFALDEFDARIKALLRRVHPQEQTLYLAGTTLDTSKCTLSTAAKSVLLTDHEVRIMEYLMQNASRVVSREVLEQHVYGFYSPASNSFEVRVSLLRKKLKQIESHLHIRALRKTGYALFDEATP</sequence>
<name>A0ABQ2CWH6_9DEIO</name>
<feature type="domain" description="Response regulatory" evidence="4">
    <location>
        <begin position="5"/>
        <end position="118"/>
    </location>
</feature>
<feature type="modified residue" description="4-aspartylphosphate" evidence="2">
    <location>
        <position position="54"/>
    </location>
</feature>
<dbReference type="PANTHER" id="PTHR48111:SF36">
    <property type="entry name" value="TRANSCRIPTIONAL REGULATORY PROTEIN CUTR"/>
    <property type="match status" value="1"/>
</dbReference>
<feature type="domain" description="OmpR/PhoB-type" evidence="5">
    <location>
        <begin position="125"/>
        <end position="222"/>
    </location>
</feature>
<evidence type="ECO:0000313" key="7">
    <source>
        <dbReference type="Proteomes" id="UP000632222"/>
    </source>
</evidence>
<evidence type="ECO:0000313" key="6">
    <source>
        <dbReference type="EMBL" id="GGJ27959.1"/>
    </source>
</evidence>
<dbReference type="Pfam" id="PF00486">
    <property type="entry name" value="Trans_reg_C"/>
    <property type="match status" value="1"/>
</dbReference>
<dbReference type="CDD" id="cd00383">
    <property type="entry name" value="trans_reg_C"/>
    <property type="match status" value="1"/>
</dbReference>
<dbReference type="Gene3D" id="1.10.10.10">
    <property type="entry name" value="Winged helix-like DNA-binding domain superfamily/Winged helix DNA-binding domain"/>
    <property type="match status" value="1"/>
</dbReference>
<dbReference type="PROSITE" id="PS50110">
    <property type="entry name" value="RESPONSE_REGULATORY"/>
    <property type="match status" value="1"/>
</dbReference>
<dbReference type="Pfam" id="PF00072">
    <property type="entry name" value="Response_reg"/>
    <property type="match status" value="1"/>
</dbReference>
<dbReference type="InterPro" id="IPR039420">
    <property type="entry name" value="WalR-like"/>
</dbReference>
<dbReference type="RefSeq" id="WP_189001467.1">
    <property type="nucleotide sequence ID" value="NZ_BMOD01000003.1"/>
</dbReference>
<dbReference type="PROSITE" id="PS51755">
    <property type="entry name" value="OMPR_PHOB"/>
    <property type="match status" value="1"/>
</dbReference>
<dbReference type="InterPro" id="IPR011006">
    <property type="entry name" value="CheY-like_superfamily"/>
</dbReference>
<protein>
    <submittedName>
        <fullName evidence="6">DNA-binding response regulator</fullName>
    </submittedName>
</protein>
<keyword evidence="1 3" id="KW-0238">DNA-binding</keyword>
<feature type="DNA-binding region" description="OmpR/PhoB-type" evidence="3">
    <location>
        <begin position="125"/>
        <end position="222"/>
    </location>
</feature>
<evidence type="ECO:0000259" key="5">
    <source>
        <dbReference type="PROSITE" id="PS51755"/>
    </source>
</evidence>
<evidence type="ECO:0000256" key="2">
    <source>
        <dbReference type="PROSITE-ProRule" id="PRU00169"/>
    </source>
</evidence>
<comment type="caution">
    <text evidence="6">The sequence shown here is derived from an EMBL/GenBank/DDBJ whole genome shotgun (WGS) entry which is preliminary data.</text>
</comment>
<gene>
    <name evidence="6" type="ORF">GCM10008938_12520</name>
</gene>
<dbReference type="GO" id="GO:0003677">
    <property type="term" value="F:DNA binding"/>
    <property type="evidence" value="ECO:0007669"/>
    <property type="project" value="UniProtKB-KW"/>
</dbReference>
<evidence type="ECO:0000259" key="4">
    <source>
        <dbReference type="PROSITE" id="PS50110"/>
    </source>
</evidence>
<dbReference type="PANTHER" id="PTHR48111">
    <property type="entry name" value="REGULATOR OF RPOS"/>
    <property type="match status" value="1"/>
</dbReference>
<dbReference type="InterPro" id="IPR001867">
    <property type="entry name" value="OmpR/PhoB-type_DNA-bd"/>
</dbReference>
<reference evidence="7" key="1">
    <citation type="journal article" date="2019" name="Int. J. Syst. Evol. Microbiol.">
        <title>The Global Catalogue of Microorganisms (GCM) 10K type strain sequencing project: providing services to taxonomists for standard genome sequencing and annotation.</title>
        <authorList>
            <consortium name="The Broad Institute Genomics Platform"/>
            <consortium name="The Broad Institute Genome Sequencing Center for Infectious Disease"/>
            <person name="Wu L."/>
            <person name="Ma J."/>
        </authorList>
    </citation>
    <scope>NUCLEOTIDE SEQUENCE [LARGE SCALE GENOMIC DNA]</scope>
    <source>
        <strain evidence="7">JCM 14370</strain>
    </source>
</reference>
<dbReference type="SUPFAM" id="SSF52172">
    <property type="entry name" value="CheY-like"/>
    <property type="match status" value="1"/>
</dbReference>
<organism evidence="6 7">
    <name type="scientific">Deinococcus roseus</name>
    <dbReference type="NCBI Taxonomy" id="392414"/>
    <lineage>
        <taxon>Bacteria</taxon>
        <taxon>Thermotogati</taxon>
        <taxon>Deinococcota</taxon>
        <taxon>Deinococci</taxon>
        <taxon>Deinococcales</taxon>
        <taxon>Deinococcaceae</taxon>
        <taxon>Deinococcus</taxon>
    </lineage>
</organism>